<evidence type="ECO:0000313" key="2">
    <source>
        <dbReference type="EMBL" id="KAK8729484.1"/>
    </source>
</evidence>
<comment type="caution">
    <text evidence="2">The sequence shown here is derived from an EMBL/GenBank/DDBJ whole genome shotgun (WGS) entry which is preliminary data.</text>
</comment>
<feature type="region of interest" description="Disordered" evidence="1">
    <location>
        <begin position="37"/>
        <end position="68"/>
    </location>
</feature>
<feature type="compositionally biased region" description="Basic and acidic residues" evidence="1">
    <location>
        <begin position="50"/>
        <end position="68"/>
    </location>
</feature>
<evidence type="ECO:0000313" key="3">
    <source>
        <dbReference type="Proteomes" id="UP001445076"/>
    </source>
</evidence>
<feature type="region of interest" description="Disordered" evidence="1">
    <location>
        <begin position="85"/>
        <end position="213"/>
    </location>
</feature>
<accession>A0AAW0WPT9</accession>
<feature type="compositionally biased region" description="Polar residues" evidence="1">
    <location>
        <begin position="189"/>
        <end position="212"/>
    </location>
</feature>
<evidence type="ECO:0000256" key="1">
    <source>
        <dbReference type="SAM" id="MobiDB-lite"/>
    </source>
</evidence>
<dbReference type="EMBL" id="JARKIK010000067">
    <property type="protein sequence ID" value="KAK8729484.1"/>
    <property type="molecule type" value="Genomic_DNA"/>
</dbReference>
<feature type="compositionally biased region" description="Polar residues" evidence="1">
    <location>
        <begin position="38"/>
        <end position="49"/>
    </location>
</feature>
<name>A0AAW0WPT9_CHEQU</name>
<feature type="compositionally biased region" description="Low complexity" evidence="1">
    <location>
        <begin position="85"/>
        <end position="96"/>
    </location>
</feature>
<feature type="compositionally biased region" description="Basic and acidic residues" evidence="1">
    <location>
        <begin position="144"/>
        <end position="160"/>
    </location>
</feature>
<feature type="compositionally biased region" description="Polar residues" evidence="1">
    <location>
        <begin position="161"/>
        <end position="179"/>
    </location>
</feature>
<dbReference type="AlphaFoldDB" id="A0AAW0WPT9"/>
<feature type="compositionally biased region" description="Polar residues" evidence="1">
    <location>
        <begin position="97"/>
        <end position="124"/>
    </location>
</feature>
<gene>
    <name evidence="2" type="ORF">OTU49_008494</name>
</gene>
<dbReference type="Proteomes" id="UP001445076">
    <property type="component" value="Unassembled WGS sequence"/>
</dbReference>
<reference evidence="2 3" key="1">
    <citation type="journal article" date="2024" name="BMC Genomics">
        <title>Genome assembly of redclaw crayfish (Cherax quadricarinatus) provides insights into its immune adaptation and hypoxia tolerance.</title>
        <authorList>
            <person name="Liu Z."/>
            <person name="Zheng J."/>
            <person name="Li H."/>
            <person name="Fang K."/>
            <person name="Wang S."/>
            <person name="He J."/>
            <person name="Zhou D."/>
            <person name="Weng S."/>
            <person name="Chi M."/>
            <person name="Gu Z."/>
            <person name="He J."/>
            <person name="Li F."/>
            <person name="Wang M."/>
        </authorList>
    </citation>
    <scope>NUCLEOTIDE SEQUENCE [LARGE SCALE GENOMIC DNA]</scope>
    <source>
        <strain evidence="2">ZL_2023a</strain>
    </source>
</reference>
<organism evidence="2 3">
    <name type="scientific">Cherax quadricarinatus</name>
    <name type="common">Australian red claw crayfish</name>
    <dbReference type="NCBI Taxonomy" id="27406"/>
    <lineage>
        <taxon>Eukaryota</taxon>
        <taxon>Metazoa</taxon>
        <taxon>Ecdysozoa</taxon>
        <taxon>Arthropoda</taxon>
        <taxon>Crustacea</taxon>
        <taxon>Multicrustacea</taxon>
        <taxon>Malacostraca</taxon>
        <taxon>Eumalacostraca</taxon>
        <taxon>Eucarida</taxon>
        <taxon>Decapoda</taxon>
        <taxon>Pleocyemata</taxon>
        <taxon>Astacidea</taxon>
        <taxon>Parastacoidea</taxon>
        <taxon>Parastacidae</taxon>
        <taxon>Cherax</taxon>
    </lineage>
</organism>
<sequence>MNPVTTSVDDLQAAMSYLRNRLGPNGSVSVFLVPKIPSKNTNLNKNSQSRTDDMENKRPEPDLKDSDAVRICGEVITISEPVPISSSLSSETIPVSATNSNVNLPDIQRSNMDEPQSSSATTNNKSRDHSLNISSETKVMSVENSKDVSKLDEKTSDKNHTNSSNDPQQLQQKVNSDSQHPQHKLDSSYHLSATRNASNSPSTPGKQVSDTPSIVKVSGSDVEFLDSSAKERLSASEKERVGSVKEGVGFVEGVNSVKEGVGFVKEGVDTVKDGVGSSAKEGMDSSGKVFGISGMSDNVLIASQNYHSARARRYNLRHSVHQPVRFSSIVPTHFQQGKIVKTRKRKVLTITLPPLPQITESELLSLFYSLAKIHKCEMKIDGSTVNEARLHTQRKPLSCIPHQLEPSKNLNNFSVSNDNGHYHTTTASNNGNNEISPCNSINNLIERLESHGTRLTVTRDVSHMSNNDVDLLSLYPEIVMGSPSAHTSIAFNRY</sequence>
<protein>
    <submittedName>
        <fullName evidence="2">Uncharacterized protein</fullName>
    </submittedName>
</protein>
<keyword evidence="3" id="KW-1185">Reference proteome</keyword>
<proteinExistence type="predicted"/>